<gene>
    <name evidence="1" type="ORF">LCGC14_2562840</name>
</gene>
<dbReference type="AlphaFoldDB" id="A0A0F9B7I6"/>
<protein>
    <submittedName>
        <fullName evidence="1">Uncharacterized protein</fullName>
    </submittedName>
</protein>
<evidence type="ECO:0000313" key="1">
    <source>
        <dbReference type="EMBL" id="KKL09737.1"/>
    </source>
</evidence>
<sequence>MKNKVMPHPSRILVNGVTLCQSHLDFLVGRNIYGMTITCSYFSRRSAREVAKYLRRQSRYKSYRIQAVKGRCECCANRVRRESLS</sequence>
<comment type="caution">
    <text evidence="1">The sequence shown here is derived from an EMBL/GenBank/DDBJ whole genome shotgun (WGS) entry which is preliminary data.</text>
</comment>
<reference evidence="1" key="1">
    <citation type="journal article" date="2015" name="Nature">
        <title>Complex archaea that bridge the gap between prokaryotes and eukaryotes.</title>
        <authorList>
            <person name="Spang A."/>
            <person name="Saw J.H."/>
            <person name="Jorgensen S.L."/>
            <person name="Zaremba-Niedzwiedzka K."/>
            <person name="Martijn J."/>
            <person name="Lind A.E."/>
            <person name="van Eijk R."/>
            <person name="Schleper C."/>
            <person name="Guy L."/>
            <person name="Ettema T.J."/>
        </authorList>
    </citation>
    <scope>NUCLEOTIDE SEQUENCE</scope>
</reference>
<accession>A0A0F9B7I6</accession>
<dbReference type="EMBL" id="LAZR01042347">
    <property type="protein sequence ID" value="KKL09737.1"/>
    <property type="molecule type" value="Genomic_DNA"/>
</dbReference>
<proteinExistence type="predicted"/>
<organism evidence="1">
    <name type="scientific">marine sediment metagenome</name>
    <dbReference type="NCBI Taxonomy" id="412755"/>
    <lineage>
        <taxon>unclassified sequences</taxon>
        <taxon>metagenomes</taxon>
        <taxon>ecological metagenomes</taxon>
    </lineage>
</organism>
<name>A0A0F9B7I6_9ZZZZ</name>